<dbReference type="GO" id="GO:0016987">
    <property type="term" value="F:sigma factor activity"/>
    <property type="evidence" value="ECO:0007669"/>
    <property type="project" value="UniProtKB-KW"/>
</dbReference>
<keyword evidence="4" id="KW-0238">DNA-binding</keyword>
<dbReference type="PANTHER" id="PTHR43133">
    <property type="entry name" value="RNA POLYMERASE ECF-TYPE SIGMA FACTO"/>
    <property type="match status" value="1"/>
</dbReference>
<dbReference type="InterPro" id="IPR013325">
    <property type="entry name" value="RNA_pol_sigma_r2"/>
</dbReference>
<feature type="domain" description="RNA polymerase sigma-70 region 2" evidence="6">
    <location>
        <begin position="40"/>
        <end position="107"/>
    </location>
</feature>
<comment type="similarity">
    <text evidence="1">Belongs to the sigma-70 factor family. ECF subfamily.</text>
</comment>
<evidence type="ECO:0000256" key="2">
    <source>
        <dbReference type="ARBA" id="ARBA00023015"/>
    </source>
</evidence>
<protein>
    <submittedName>
        <fullName evidence="8">RNA polymerase sigma-70 factor, ECF subfamily</fullName>
    </submittedName>
</protein>
<dbReference type="Gene3D" id="1.10.1740.10">
    <property type="match status" value="1"/>
</dbReference>
<dbReference type="InterPro" id="IPR007627">
    <property type="entry name" value="RNA_pol_sigma70_r2"/>
</dbReference>
<accession>A0A285LUJ8</accession>
<evidence type="ECO:0000313" key="9">
    <source>
        <dbReference type="Proteomes" id="UP000219565"/>
    </source>
</evidence>
<keyword evidence="5" id="KW-0804">Transcription</keyword>
<keyword evidence="2" id="KW-0805">Transcription regulation</keyword>
<proteinExistence type="inferred from homology"/>
<dbReference type="InterPro" id="IPR014284">
    <property type="entry name" value="RNA_pol_sigma-70_dom"/>
</dbReference>
<evidence type="ECO:0000256" key="5">
    <source>
        <dbReference type="ARBA" id="ARBA00023163"/>
    </source>
</evidence>
<dbReference type="GO" id="GO:0003677">
    <property type="term" value="F:DNA binding"/>
    <property type="evidence" value="ECO:0007669"/>
    <property type="project" value="UniProtKB-KW"/>
</dbReference>
<dbReference type="SUPFAM" id="SSF88946">
    <property type="entry name" value="Sigma2 domain of RNA polymerase sigma factors"/>
    <property type="match status" value="1"/>
</dbReference>
<reference evidence="8 9" key="1">
    <citation type="submission" date="2017-09" db="EMBL/GenBank/DDBJ databases">
        <authorList>
            <person name="Ehlers B."/>
            <person name="Leendertz F.H."/>
        </authorList>
    </citation>
    <scope>NUCLEOTIDE SEQUENCE [LARGE SCALE GENOMIC DNA]</scope>
    <source>
        <strain evidence="8 9">DSM 45537</strain>
    </source>
</reference>
<dbReference type="OrthoDB" id="9784272at2"/>
<dbReference type="PANTHER" id="PTHR43133:SF66">
    <property type="entry name" value="ECF RNA POLYMERASE SIGMA FACTOR SIGK"/>
    <property type="match status" value="1"/>
</dbReference>
<dbReference type="InterPro" id="IPR039425">
    <property type="entry name" value="RNA_pol_sigma-70-like"/>
</dbReference>
<evidence type="ECO:0000256" key="1">
    <source>
        <dbReference type="ARBA" id="ARBA00010641"/>
    </source>
</evidence>
<keyword evidence="9" id="KW-1185">Reference proteome</keyword>
<dbReference type="InterPro" id="IPR013249">
    <property type="entry name" value="RNA_pol_sigma70_r4_t2"/>
</dbReference>
<organism evidence="8 9">
    <name type="scientific">Nocardia amikacinitolerans</name>
    <dbReference type="NCBI Taxonomy" id="756689"/>
    <lineage>
        <taxon>Bacteria</taxon>
        <taxon>Bacillati</taxon>
        <taxon>Actinomycetota</taxon>
        <taxon>Actinomycetes</taxon>
        <taxon>Mycobacteriales</taxon>
        <taxon>Nocardiaceae</taxon>
        <taxon>Nocardia</taxon>
    </lineage>
</organism>
<dbReference type="RefSeq" id="WP_097247629.1">
    <property type="nucleotide sequence ID" value="NZ_JAMTCV010000014.1"/>
</dbReference>
<evidence type="ECO:0000256" key="4">
    <source>
        <dbReference type="ARBA" id="ARBA00023125"/>
    </source>
</evidence>
<dbReference type="Pfam" id="PF08281">
    <property type="entry name" value="Sigma70_r4_2"/>
    <property type="match status" value="1"/>
</dbReference>
<evidence type="ECO:0000313" key="8">
    <source>
        <dbReference type="EMBL" id="SNY88590.1"/>
    </source>
</evidence>
<dbReference type="SUPFAM" id="SSF88659">
    <property type="entry name" value="Sigma3 and sigma4 domains of RNA polymerase sigma factors"/>
    <property type="match status" value="1"/>
</dbReference>
<dbReference type="STRING" id="1379680.GCA_001612615_01809"/>
<dbReference type="InterPro" id="IPR013324">
    <property type="entry name" value="RNA_pol_sigma_r3/r4-like"/>
</dbReference>
<dbReference type="GO" id="GO:0006352">
    <property type="term" value="P:DNA-templated transcription initiation"/>
    <property type="evidence" value="ECO:0007669"/>
    <property type="project" value="InterPro"/>
</dbReference>
<dbReference type="AlphaFoldDB" id="A0A285LUJ8"/>
<sequence length="199" mass="22325">MVSPALSSRTSTHHRIPESSTDAELVRRIGVGDRDAYALLYRRTHPLVFRRVLAIVRDHDYAEETCHDVYLQVWCSAAGFDEHRGSVVTWLRTLAHRKAVDRVRRERAASDRDQAWAAGDYGPPADHVAEEVLRRHEYRCVRTGLAALTPLQRESVLLAYYHDLTYPQVAEHLGVGLPAVKSRIRAGLAQLALALSAAV</sequence>
<dbReference type="Pfam" id="PF04542">
    <property type="entry name" value="Sigma70_r2"/>
    <property type="match status" value="1"/>
</dbReference>
<gene>
    <name evidence="8" type="ORF">SAMN04244553_5569</name>
</gene>
<feature type="domain" description="RNA polymerase sigma factor 70 region 4 type 2" evidence="7">
    <location>
        <begin position="139"/>
        <end position="191"/>
    </location>
</feature>
<dbReference type="NCBIfam" id="TIGR02937">
    <property type="entry name" value="sigma70-ECF"/>
    <property type="match status" value="1"/>
</dbReference>
<evidence type="ECO:0000259" key="7">
    <source>
        <dbReference type="Pfam" id="PF08281"/>
    </source>
</evidence>
<keyword evidence="3" id="KW-0731">Sigma factor</keyword>
<dbReference type="Proteomes" id="UP000219565">
    <property type="component" value="Unassembled WGS sequence"/>
</dbReference>
<dbReference type="InterPro" id="IPR036388">
    <property type="entry name" value="WH-like_DNA-bd_sf"/>
</dbReference>
<dbReference type="EMBL" id="OBEG01000006">
    <property type="protein sequence ID" value="SNY88590.1"/>
    <property type="molecule type" value="Genomic_DNA"/>
</dbReference>
<dbReference type="Gene3D" id="1.10.10.10">
    <property type="entry name" value="Winged helix-like DNA-binding domain superfamily/Winged helix DNA-binding domain"/>
    <property type="match status" value="1"/>
</dbReference>
<evidence type="ECO:0000256" key="3">
    <source>
        <dbReference type="ARBA" id="ARBA00023082"/>
    </source>
</evidence>
<evidence type="ECO:0000259" key="6">
    <source>
        <dbReference type="Pfam" id="PF04542"/>
    </source>
</evidence>
<name>A0A285LUJ8_9NOCA</name>